<keyword evidence="3" id="KW-0804">Transcription</keyword>
<feature type="compositionally biased region" description="Basic and acidic residues" evidence="5">
    <location>
        <begin position="1"/>
        <end position="27"/>
    </location>
</feature>
<dbReference type="PROSITE" id="PS50977">
    <property type="entry name" value="HTH_TETR_2"/>
    <property type="match status" value="1"/>
</dbReference>
<comment type="caution">
    <text evidence="7">The sequence shown here is derived from an EMBL/GenBank/DDBJ whole genome shotgun (WGS) entry which is preliminary data.</text>
</comment>
<dbReference type="Gene3D" id="1.10.10.60">
    <property type="entry name" value="Homeodomain-like"/>
    <property type="match status" value="1"/>
</dbReference>
<keyword evidence="1" id="KW-0805">Transcription regulation</keyword>
<evidence type="ECO:0000259" key="6">
    <source>
        <dbReference type="PROSITE" id="PS50977"/>
    </source>
</evidence>
<dbReference type="InterPro" id="IPR050109">
    <property type="entry name" value="HTH-type_TetR-like_transc_reg"/>
</dbReference>
<organism evidence="7 8">
    <name type="scientific">Streptomyces orinoci</name>
    <name type="common">Streptoverticillium orinoci</name>
    <dbReference type="NCBI Taxonomy" id="67339"/>
    <lineage>
        <taxon>Bacteria</taxon>
        <taxon>Bacillati</taxon>
        <taxon>Actinomycetota</taxon>
        <taxon>Actinomycetes</taxon>
        <taxon>Kitasatosporales</taxon>
        <taxon>Streptomycetaceae</taxon>
        <taxon>Streptomyces</taxon>
    </lineage>
</organism>
<dbReference type="InterPro" id="IPR023772">
    <property type="entry name" value="DNA-bd_HTH_TetR-type_CS"/>
</dbReference>
<dbReference type="Pfam" id="PF00440">
    <property type="entry name" value="TetR_N"/>
    <property type="match status" value="1"/>
</dbReference>
<keyword evidence="8" id="KW-1185">Reference proteome</keyword>
<dbReference type="InterPro" id="IPR036271">
    <property type="entry name" value="Tet_transcr_reg_TetR-rel_C_sf"/>
</dbReference>
<dbReference type="Gene3D" id="1.10.357.10">
    <property type="entry name" value="Tetracycline Repressor, domain 2"/>
    <property type="match status" value="1"/>
</dbReference>
<dbReference type="PANTHER" id="PTHR30055">
    <property type="entry name" value="HTH-TYPE TRANSCRIPTIONAL REGULATOR RUTR"/>
    <property type="match status" value="1"/>
</dbReference>
<evidence type="ECO:0000313" key="7">
    <source>
        <dbReference type="EMBL" id="MEV5507939.1"/>
    </source>
</evidence>
<keyword evidence="2 4" id="KW-0238">DNA-binding</keyword>
<evidence type="ECO:0000256" key="2">
    <source>
        <dbReference type="ARBA" id="ARBA00023125"/>
    </source>
</evidence>
<dbReference type="PROSITE" id="PS01081">
    <property type="entry name" value="HTH_TETR_1"/>
    <property type="match status" value="1"/>
</dbReference>
<feature type="region of interest" description="Disordered" evidence="5">
    <location>
        <begin position="1"/>
        <end position="37"/>
    </location>
</feature>
<reference evidence="7 8" key="1">
    <citation type="submission" date="2024-06" db="EMBL/GenBank/DDBJ databases">
        <title>The Natural Products Discovery Center: Release of the First 8490 Sequenced Strains for Exploring Actinobacteria Biosynthetic Diversity.</title>
        <authorList>
            <person name="Kalkreuter E."/>
            <person name="Kautsar S.A."/>
            <person name="Yang D."/>
            <person name="Bader C.D."/>
            <person name="Teijaro C.N."/>
            <person name="Fluegel L."/>
            <person name="Davis C.M."/>
            <person name="Simpson J.R."/>
            <person name="Lauterbach L."/>
            <person name="Steele A.D."/>
            <person name="Gui C."/>
            <person name="Meng S."/>
            <person name="Li G."/>
            <person name="Viehrig K."/>
            <person name="Ye F."/>
            <person name="Su P."/>
            <person name="Kiefer A.F."/>
            <person name="Nichols A."/>
            <person name="Cepeda A.J."/>
            <person name="Yan W."/>
            <person name="Fan B."/>
            <person name="Jiang Y."/>
            <person name="Adhikari A."/>
            <person name="Zheng C.-J."/>
            <person name="Schuster L."/>
            <person name="Cowan T.M."/>
            <person name="Smanski M.J."/>
            <person name="Chevrette M.G."/>
            <person name="De Carvalho L.P.S."/>
            <person name="Shen B."/>
        </authorList>
    </citation>
    <scope>NUCLEOTIDE SEQUENCE [LARGE SCALE GENOMIC DNA]</scope>
    <source>
        <strain evidence="7 8">NPDC052347</strain>
    </source>
</reference>
<dbReference type="InterPro" id="IPR001647">
    <property type="entry name" value="HTH_TetR"/>
</dbReference>
<evidence type="ECO:0000256" key="1">
    <source>
        <dbReference type="ARBA" id="ARBA00023015"/>
    </source>
</evidence>
<dbReference type="InterPro" id="IPR009057">
    <property type="entry name" value="Homeodomain-like_sf"/>
</dbReference>
<gene>
    <name evidence="7" type="ORF">AB0L16_15895</name>
</gene>
<feature type="DNA-binding region" description="H-T-H motif" evidence="4">
    <location>
        <begin position="63"/>
        <end position="82"/>
    </location>
</feature>
<evidence type="ECO:0000256" key="4">
    <source>
        <dbReference type="PROSITE-ProRule" id="PRU00335"/>
    </source>
</evidence>
<protein>
    <submittedName>
        <fullName evidence="7">TetR/AcrR family transcriptional regulator</fullName>
    </submittedName>
</protein>
<dbReference type="Proteomes" id="UP001552594">
    <property type="component" value="Unassembled WGS sequence"/>
</dbReference>
<accession>A0ABV3JYH2</accession>
<dbReference type="SUPFAM" id="SSF48498">
    <property type="entry name" value="Tetracyclin repressor-like, C-terminal domain"/>
    <property type="match status" value="1"/>
</dbReference>
<dbReference type="RefSeq" id="WP_109281540.1">
    <property type="nucleotide sequence ID" value="NZ_JBFAUK010000010.1"/>
</dbReference>
<sequence>MEKESVQKEPAPKEPLDKKPGDKEPAKPRRTPAGAAVLRPEVTDAIRAAVFEELATVGYGRLSIERVARRAGVGKAAIYRRWPSKLPIVLDLVSALAEQGVPAPDTGTLHGDIKALLKAIARIMRHPVAHQIIPDLLAEAARNDDIAQALRTALRDSQQAMAEAVVHKAVTRGELPPDADVTLAVDLASGPLYWRLVMGRAALPPDYLDTLTTAICAALGAPAPSRAG</sequence>
<feature type="domain" description="HTH tetR-type" evidence="6">
    <location>
        <begin position="40"/>
        <end position="100"/>
    </location>
</feature>
<dbReference type="SUPFAM" id="SSF46689">
    <property type="entry name" value="Homeodomain-like"/>
    <property type="match status" value="1"/>
</dbReference>
<proteinExistence type="predicted"/>
<evidence type="ECO:0000256" key="3">
    <source>
        <dbReference type="ARBA" id="ARBA00023163"/>
    </source>
</evidence>
<evidence type="ECO:0000256" key="5">
    <source>
        <dbReference type="SAM" id="MobiDB-lite"/>
    </source>
</evidence>
<dbReference type="PANTHER" id="PTHR30055:SF148">
    <property type="entry name" value="TETR-FAMILY TRANSCRIPTIONAL REGULATOR"/>
    <property type="match status" value="1"/>
</dbReference>
<name>A0ABV3JYH2_STRON</name>
<dbReference type="InterPro" id="IPR011075">
    <property type="entry name" value="TetR_C"/>
</dbReference>
<dbReference type="Pfam" id="PF16859">
    <property type="entry name" value="TetR_C_11"/>
    <property type="match status" value="1"/>
</dbReference>
<evidence type="ECO:0000313" key="8">
    <source>
        <dbReference type="Proteomes" id="UP001552594"/>
    </source>
</evidence>
<dbReference type="EMBL" id="JBFAUK010000010">
    <property type="protein sequence ID" value="MEV5507939.1"/>
    <property type="molecule type" value="Genomic_DNA"/>
</dbReference>